<dbReference type="AlphaFoldDB" id="A0A221VZY6"/>
<dbReference type="Proteomes" id="UP000204221">
    <property type="component" value="Chromosome"/>
</dbReference>
<dbReference type="EMBL" id="CP022521">
    <property type="protein sequence ID" value="ASO19077.1"/>
    <property type="molecule type" value="Genomic_DNA"/>
</dbReference>
<gene>
    <name evidence="1" type="ORF">AHOG_07145</name>
</gene>
<dbReference type="RefSeq" id="WP_157736696.1">
    <property type="nucleotide sequence ID" value="NZ_CP022521.1"/>
</dbReference>
<name>A0A221VZY6_9PSEU</name>
<protein>
    <submittedName>
        <fullName evidence="1">Uncharacterized protein</fullName>
    </submittedName>
</protein>
<dbReference type="KEGG" id="ahg:AHOG_07145"/>
<proteinExistence type="predicted"/>
<keyword evidence="2" id="KW-1185">Reference proteome</keyword>
<sequence>MFGAWPGTPNVWFPAAASSLERPAAHGLAAPTDFMIKISVPLCAFPTPLFAGEYPISTLGTSNMVALFAAVVSAARRGPPANNRYAKAAEAARRRIGAH</sequence>
<evidence type="ECO:0000313" key="1">
    <source>
        <dbReference type="EMBL" id="ASO19077.1"/>
    </source>
</evidence>
<organism evidence="1 2">
    <name type="scientific">Actinoalloteichus hoggarensis</name>
    <dbReference type="NCBI Taxonomy" id="1470176"/>
    <lineage>
        <taxon>Bacteria</taxon>
        <taxon>Bacillati</taxon>
        <taxon>Actinomycetota</taxon>
        <taxon>Actinomycetes</taxon>
        <taxon>Pseudonocardiales</taxon>
        <taxon>Pseudonocardiaceae</taxon>
        <taxon>Actinoalloteichus</taxon>
    </lineage>
</organism>
<accession>A0A221VZY6</accession>
<reference evidence="1 2" key="1">
    <citation type="submission" date="2017-07" db="EMBL/GenBank/DDBJ databases">
        <title>Complete genome sequence of Actinoalloteichus hoggarensis DSM 45943, type strain of Actinoalloteichus hoggarensis.</title>
        <authorList>
            <person name="Ruckert C."/>
            <person name="Nouioui I."/>
            <person name="Willmese J."/>
            <person name="van Wezel G."/>
            <person name="Klenk H.-P."/>
            <person name="Kalinowski J."/>
            <person name="Zotchev S.B."/>
        </authorList>
    </citation>
    <scope>NUCLEOTIDE SEQUENCE [LARGE SCALE GENOMIC DNA]</scope>
    <source>
        <strain evidence="1 2">DSM 45943</strain>
    </source>
</reference>
<evidence type="ECO:0000313" key="2">
    <source>
        <dbReference type="Proteomes" id="UP000204221"/>
    </source>
</evidence>